<accession>A0A3R7KVZ0</accession>
<proteinExistence type="predicted"/>
<gene>
    <name evidence="4" type="ORF">BBI17_003318</name>
    <name evidence="5" type="ORF">BBO99_00003317</name>
    <name evidence="2" type="ORF">JM16_002924</name>
    <name evidence="3" type="ORF">JM18_000467</name>
</gene>
<reference evidence="6 7" key="2">
    <citation type="submission" date="2018-07" db="EMBL/GenBank/DDBJ databases">
        <title>Genome sequencing of oomycete isolates from Chile give support for New Zealand origin for Phytophthora kernoviae and make available the first Nothophytophthora sp. genome.</title>
        <authorList>
            <person name="Studholme D.J."/>
            <person name="Sanfuentes E."/>
            <person name="Panda P."/>
            <person name="Hill R."/>
            <person name="Sambles C."/>
            <person name="Grant M."/>
            <person name="Williams N.M."/>
            <person name="Mcdougal R.L."/>
        </authorList>
    </citation>
    <scope>NUCLEOTIDE SEQUENCE [LARGE SCALE GENOMIC DNA]</scope>
    <source>
        <strain evidence="4">Chile2</strain>
        <strain evidence="5">Chile4</strain>
    </source>
</reference>
<organism evidence="5 6">
    <name type="scientific">Phytophthora kernoviae</name>
    <dbReference type="NCBI Taxonomy" id="325452"/>
    <lineage>
        <taxon>Eukaryota</taxon>
        <taxon>Sar</taxon>
        <taxon>Stramenopiles</taxon>
        <taxon>Oomycota</taxon>
        <taxon>Peronosporomycetes</taxon>
        <taxon>Peronosporales</taxon>
        <taxon>Peronosporaceae</taxon>
        <taxon>Phytophthora</taxon>
    </lineage>
</organism>
<dbReference type="Proteomes" id="UP000785171">
    <property type="component" value="Unassembled WGS sequence"/>
</dbReference>
<keyword evidence="6" id="KW-1185">Reference proteome</keyword>
<protein>
    <submittedName>
        <fullName evidence="5">Uncharacterized protein</fullName>
    </submittedName>
</protein>
<dbReference type="Proteomes" id="UP000285624">
    <property type="component" value="Unassembled WGS sequence"/>
</dbReference>
<dbReference type="Proteomes" id="UP000792063">
    <property type="component" value="Unassembled WGS sequence"/>
</dbReference>
<dbReference type="EMBL" id="MAYM02000059">
    <property type="protein sequence ID" value="RLN46272.1"/>
    <property type="molecule type" value="Genomic_DNA"/>
</dbReference>
<evidence type="ECO:0000313" key="3">
    <source>
        <dbReference type="EMBL" id="KAG2532584.1"/>
    </source>
</evidence>
<name>A0A3R7KVZ0_9STRA</name>
<evidence type="ECO:0000256" key="1">
    <source>
        <dbReference type="SAM" id="MobiDB-lite"/>
    </source>
</evidence>
<dbReference type="Proteomes" id="UP000285883">
    <property type="component" value="Unassembled WGS sequence"/>
</dbReference>
<dbReference type="PANTHER" id="PTHR15678">
    <property type="entry name" value="ANTIGEN MLAA-22-RELATED"/>
    <property type="match status" value="1"/>
</dbReference>
<dbReference type="InterPro" id="IPR045167">
    <property type="entry name" value="Hobbit"/>
</dbReference>
<dbReference type="AlphaFoldDB" id="A0A3R7KVZ0"/>
<dbReference type="EMBL" id="JPWU03000009">
    <property type="protein sequence ID" value="KAG2532584.1"/>
    <property type="molecule type" value="Genomic_DNA"/>
</dbReference>
<feature type="region of interest" description="Disordered" evidence="1">
    <location>
        <begin position="178"/>
        <end position="200"/>
    </location>
</feature>
<evidence type="ECO:0000313" key="2">
    <source>
        <dbReference type="EMBL" id="KAG2528379.1"/>
    </source>
</evidence>
<evidence type="ECO:0000313" key="6">
    <source>
        <dbReference type="Proteomes" id="UP000285624"/>
    </source>
</evidence>
<comment type="caution">
    <text evidence="5">The sequence shown here is derived from an EMBL/GenBank/DDBJ whole genome shotgun (WGS) entry which is preliminary data.</text>
</comment>
<evidence type="ECO:0000313" key="5">
    <source>
        <dbReference type="EMBL" id="RLN81902.1"/>
    </source>
</evidence>
<dbReference type="EMBL" id="MBDN02000065">
    <property type="protein sequence ID" value="RLN81902.1"/>
    <property type="molecule type" value="Genomic_DNA"/>
</dbReference>
<reference evidence="2" key="1">
    <citation type="journal article" date="2015" name="Genom Data">
        <title>Genome sequences of six Phytophthora species associated with forests in New Zealand.</title>
        <authorList>
            <person name="Studholme D.J."/>
            <person name="McDougal R.L."/>
            <person name="Sambles C."/>
            <person name="Hansen E."/>
            <person name="Hardy G."/>
            <person name="Grant M."/>
            <person name="Ganley R.J."/>
            <person name="Williams N.M."/>
        </authorList>
    </citation>
    <scope>NUCLEOTIDE SEQUENCE</scope>
    <source>
        <strain evidence="2">NZFS 2646</strain>
        <strain evidence="3">NZFS 3630</strain>
    </source>
</reference>
<sequence length="324" mass="35878">MQKNPLPNVDMEFALDRASLMLSGENVGIVRAQVSSLSFNMQLFEDHSGKFALTLQDLSANNLTPGTPYPDLLLPAYSRSWEGDDMFLRVDAEIAKPVGNITVVQHFEVNVHPIQVCITQEVIMQLIGFFSPSAKVNGTKEEQREEVRSQFLQARTASNSSADGRVGSAIMKAVKGAGKAAAHPLSRGRTHRGDSDEEAMSSIRKPKGGALHNIAEDPSQWIAKLAALSESEEMPLFGSADELEQHLVSDPKNRAKSSILFKRIRLGAVEVVLTYKHKKNTAATPQFPTERGWFWLVLSRISFLGFLTGHITQWQQYAQHVHCQ</sequence>
<dbReference type="STRING" id="325452.A0A3R7KVZ0"/>
<evidence type="ECO:0000313" key="4">
    <source>
        <dbReference type="EMBL" id="RLN46272.1"/>
    </source>
</evidence>
<dbReference type="Pfam" id="PF10344">
    <property type="entry name" value="Hobbit"/>
    <property type="match status" value="1"/>
</dbReference>
<evidence type="ECO:0000313" key="7">
    <source>
        <dbReference type="Proteomes" id="UP000285883"/>
    </source>
</evidence>
<dbReference type="EMBL" id="JPWV03000042">
    <property type="protein sequence ID" value="KAG2528379.1"/>
    <property type="molecule type" value="Genomic_DNA"/>
</dbReference>
<reference evidence="2" key="3">
    <citation type="submission" date="2020-06" db="EMBL/GenBank/DDBJ databases">
        <authorList>
            <person name="Studholme D.J."/>
        </authorList>
    </citation>
    <scope>NUCLEOTIDE SEQUENCE</scope>
    <source>
        <strain evidence="2">NZFS 2646</strain>
        <strain evidence="3">NZFS 3630</strain>
    </source>
</reference>
<dbReference type="PANTHER" id="PTHR15678:SF6">
    <property type="entry name" value="BRIDGE-LIKE LIPID TRANSFER PROTEIN FAMILY MEMBER 2"/>
    <property type="match status" value="1"/>
</dbReference>